<name>A0A1M6GJ32_9CLOT</name>
<keyword evidence="1" id="KW-0175">Coiled coil</keyword>
<dbReference type="RefSeq" id="WP_072985872.1">
    <property type="nucleotide sequence ID" value="NZ_FQZB01000006.1"/>
</dbReference>
<dbReference type="OrthoDB" id="189537at2"/>
<dbReference type="PANTHER" id="PTHR22939">
    <property type="entry name" value="SERINE PROTEASE FAMILY S1C HTRA-RELATED"/>
    <property type="match status" value="1"/>
</dbReference>
<dbReference type="GO" id="GO:0004252">
    <property type="term" value="F:serine-type endopeptidase activity"/>
    <property type="evidence" value="ECO:0007669"/>
    <property type="project" value="InterPro"/>
</dbReference>
<dbReference type="InterPro" id="IPR001940">
    <property type="entry name" value="Peptidase_S1C"/>
</dbReference>
<dbReference type="InterPro" id="IPR009003">
    <property type="entry name" value="Peptidase_S1_PA"/>
</dbReference>
<dbReference type="SUPFAM" id="SSF50494">
    <property type="entry name" value="Trypsin-like serine proteases"/>
    <property type="match status" value="1"/>
</dbReference>
<dbReference type="PROSITE" id="PS51257">
    <property type="entry name" value="PROKAR_LIPOPROTEIN"/>
    <property type="match status" value="1"/>
</dbReference>
<sequence length="458" mass="50734">MFKKRRIRILTCLLIITVSILSGCSINKFTKNNKSNSNSSISDSKNGKITLTTSKIDDQTKNSNYDTEKKKVKEFLDKYFKKYYEWGFNDASPSTLDELYVKDAMPSNVISFEYLVGKYKCKVNDYDFDIAKVDTQNGKITSLLAKVNMNVNATLPDTGQNKDIKLLYAIELIPYKNTYQVKSFYLDTKDNIKDQEQKIEEKQNGYNDKTKANETVTDFTPKDSNKVYGNVQSNSEKAIEEIIQENDPKTVALLVPNGDTKYAIGSGFFIAPGIVATNYHVIDGGCNALIRTNDAKIYEAEGIIAADKTVDIAIIKVKKKIGQPVQLGDVSKIKKGEKALAIGSPKGLFNTVSTGIISNIWNDGKANQIQISIPITHGNSGGPLFNSKGEVLGLTTSGIEAEGELNFAVSIEHIYDITDKLNKTDFDSIKAKKLSDVFNKKPISNLKAFASKFGTLME</sequence>
<reference evidence="2 3" key="1">
    <citation type="submission" date="2016-11" db="EMBL/GenBank/DDBJ databases">
        <authorList>
            <person name="Jaros S."/>
            <person name="Januszkiewicz K."/>
            <person name="Wedrychowicz H."/>
        </authorList>
    </citation>
    <scope>NUCLEOTIDE SEQUENCE [LARGE SCALE GENOMIC DNA]</scope>
    <source>
        <strain evidence="2 3">DSM 21758</strain>
    </source>
</reference>
<accession>A0A1M6GJ32</accession>
<dbReference type="PRINTS" id="PR00834">
    <property type="entry name" value="PROTEASES2C"/>
</dbReference>
<dbReference type="Pfam" id="PF13365">
    <property type="entry name" value="Trypsin_2"/>
    <property type="match status" value="1"/>
</dbReference>
<organism evidence="2 3">
    <name type="scientific">Clostridium cavendishii DSM 21758</name>
    <dbReference type="NCBI Taxonomy" id="1121302"/>
    <lineage>
        <taxon>Bacteria</taxon>
        <taxon>Bacillati</taxon>
        <taxon>Bacillota</taxon>
        <taxon>Clostridia</taxon>
        <taxon>Eubacteriales</taxon>
        <taxon>Clostridiaceae</taxon>
        <taxon>Clostridium</taxon>
    </lineage>
</organism>
<gene>
    <name evidence="2" type="ORF">SAMN02745163_01302</name>
</gene>
<evidence type="ECO:0000313" key="3">
    <source>
        <dbReference type="Proteomes" id="UP000184310"/>
    </source>
</evidence>
<feature type="coiled-coil region" evidence="1">
    <location>
        <begin position="185"/>
        <end position="212"/>
    </location>
</feature>
<evidence type="ECO:0000256" key="1">
    <source>
        <dbReference type="SAM" id="Coils"/>
    </source>
</evidence>
<dbReference type="Gene3D" id="2.40.10.120">
    <property type="match status" value="1"/>
</dbReference>
<proteinExistence type="predicted"/>
<evidence type="ECO:0000313" key="2">
    <source>
        <dbReference type="EMBL" id="SHJ09931.1"/>
    </source>
</evidence>
<dbReference type="STRING" id="1121302.SAMN02745163_01302"/>
<protein>
    <submittedName>
        <fullName evidence="2">Trypsin-like peptidase domain-containing protein</fullName>
    </submittedName>
</protein>
<dbReference type="Proteomes" id="UP000184310">
    <property type="component" value="Unassembled WGS sequence"/>
</dbReference>
<keyword evidence="3" id="KW-1185">Reference proteome</keyword>
<dbReference type="PANTHER" id="PTHR22939:SF129">
    <property type="entry name" value="SERINE PROTEASE HTRA2, MITOCHONDRIAL"/>
    <property type="match status" value="1"/>
</dbReference>
<dbReference type="GO" id="GO:0006508">
    <property type="term" value="P:proteolysis"/>
    <property type="evidence" value="ECO:0007669"/>
    <property type="project" value="InterPro"/>
</dbReference>
<dbReference type="AlphaFoldDB" id="A0A1M6GJ32"/>
<dbReference type="EMBL" id="FQZB01000006">
    <property type="protein sequence ID" value="SHJ09931.1"/>
    <property type="molecule type" value="Genomic_DNA"/>
</dbReference>